<comment type="caution">
    <text evidence="2">The sequence shown here is derived from an EMBL/GenBank/DDBJ whole genome shotgun (WGS) entry which is preliminary data.</text>
</comment>
<feature type="transmembrane region" description="Helical" evidence="1">
    <location>
        <begin position="60"/>
        <end position="83"/>
    </location>
</feature>
<keyword evidence="1" id="KW-0472">Membrane</keyword>
<proteinExistence type="predicted"/>
<evidence type="ECO:0000256" key="1">
    <source>
        <dbReference type="SAM" id="Phobius"/>
    </source>
</evidence>
<name>A0ABN1MRY2_9FLAO</name>
<accession>A0ABN1MRY2</accession>
<sequence>MEGVAGKRIGFNHAKLKIATVKNIGGGKLFLVGTLYDGAKLTIALANGDADMAFEAGMDLAMGTLMFAGGVPGLIVGGIYYAIEYTIEYTIGWDTVIDSSVKASKAVDEVYNEAIYQMNQPSSWVIPYFSGMFE</sequence>
<evidence type="ECO:0000313" key="3">
    <source>
        <dbReference type="Proteomes" id="UP001501126"/>
    </source>
</evidence>
<protein>
    <submittedName>
        <fullName evidence="2">Uncharacterized protein</fullName>
    </submittedName>
</protein>
<dbReference type="EMBL" id="BAAAFH010000018">
    <property type="protein sequence ID" value="GAA0876008.1"/>
    <property type="molecule type" value="Genomic_DNA"/>
</dbReference>
<dbReference type="RefSeq" id="WP_343788098.1">
    <property type="nucleotide sequence ID" value="NZ_BAAAFH010000018.1"/>
</dbReference>
<dbReference type="Proteomes" id="UP001501126">
    <property type="component" value="Unassembled WGS sequence"/>
</dbReference>
<organism evidence="2 3">
    <name type="scientific">Wandonia haliotis</name>
    <dbReference type="NCBI Taxonomy" id="574963"/>
    <lineage>
        <taxon>Bacteria</taxon>
        <taxon>Pseudomonadati</taxon>
        <taxon>Bacteroidota</taxon>
        <taxon>Flavobacteriia</taxon>
        <taxon>Flavobacteriales</taxon>
        <taxon>Crocinitomicaceae</taxon>
        <taxon>Wandonia</taxon>
    </lineage>
</organism>
<keyword evidence="1" id="KW-1133">Transmembrane helix</keyword>
<evidence type="ECO:0000313" key="2">
    <source>
        <dbReference type="EMBL" id="GAA0876008.1"/>
    </source>
</evidence>
<keyword evidence="1" id="KW-0812">Transmembrane</keyword>
<keyword evidence="3" id="KW-1185">Reference proteome</keyword>
<reference evidence="2 3" key="1">
    <citation type="journal article" date="2019" name="Int. J. Syst. Evol. Microbiol.">
        <title>The Global Catalogue of Microorganisms (GCM) 10K type strain sequencing project: providing services to taxonomists for standard genome sequencing and annotation.</title>
        <authorList>
            <consortium name="The Broad Institute Genomics Platform"/>
            <consortium name="The Broad Institute Genome Sequencing Center for Infectious Disease"/>
            <person name="Wu L."/>
            <person name="Ma J."/>
        </authorList>
    </citation>
    <scope>NUCLEOTIDE SEQUENCE [LARGE SCALE GENOMIC DNA]</scope>
    <source>
        <strain evidence="2 3">JCM 16083</strain>
    </source>
</reference>
<gene>
    <name evidence="2" type="ORF">GCM10009118_24180</name>
</gene>